<dbReference type="Gene3D" id="3.40.50.150">
    <property type="entry name" value="Vaccinia Virus protein VP39"/>
    <property type="match status" value="1"/>
</dbReference>
<dbReference type="STRING" id="554065.E1Z646"/>
<proteinExistence type="predicted"/>
<evidence type="ECO:0000256" key="4">
    <source>
        <dbReference type="ARBA" id="ARBA00022691"/>
    </source>
</evidence>
<evidence type="ECO:0000256" key="3">
    <source>
        <dbReference type="ARBA" id="ARBA00022679"/>
    </source>
</evidence>
<dbReference type="InterPro" id="IPR008854">
    <property type="entry name" value="TPMT"/>
</dbReference>
<keyword evidence="2" id="KW-0489">Methyltransferase</keyword>
<protein>
    <recommendedName>
        <fullName evidence="7">Thiopurine S-methyltransferase</fullName>
    </recommendedName>
</protein>
<dbReference type="InParanoid" id="E1Z646"/>
<evidence type="ECO:0000256" key="2">
    <source>
        <dbReference type="ARBA" id="ARBA00022603"/>
    </source>
</evidence>
<dbReference type="PANTHER" id="PTHR32183:SF11">
    <property type="entry name" value="THIOL METHYLTRANSFERASE 2-RELATED"/>
    <property type="match status" value="1"/>
</dbReference>
<dbReference type="InterPro" id="IPR029063">
    <property type="entry name" value="SAM-dependent_MTases_sf"/>
</dbReference>
<dbReference type="Pfam" id="PF05724">
    <property type="entry name" value="TPMT"/>
    <property type="match status" value="1"/>
</dbReference>
<evidence type="ECO:0000313" key="6">
    <source>
        <dbReference type="Proteomes" id="UP000008141"/>
    </source>
</evidence>
<keyword evidence="3" id="KW-0808">Transferase</keyword>
<evidence type="ECO:0000313" key="5">
    <source>
        <dbReference type="EMBL" id="EFN58584.1"/>
    </source>
</evidence>
<dbReference type="GeneID" id="17358125"/>
<dbReference type="eggNOG" id="ENOG502QS1V">
    <property type="taxonomic scope" value="Eukaryota"/>
</dbReference>
<dbReference type="CDD" id="cd02440">
    <property type="entry name" value="AdoMet_MTases"/>
    <property type="match status" value="1"/>
</dbReference>
<dbReference type="RefSeq" id="XP_005850686.1">
    <property type="nucleotide sequence ID" value="XM_005850624.1"/>
</dbReference>
<keyword evidence="1" id="KW-0597">Phosphoprotein</keyword>
<dbReference type="KEGG" id="cvr:CHLNCDRAFT_140753"/>
<organism evidence="6">
    <name type="scientific">Chlorella variabilis</name>
    <name type="common">Green alga</name>
    <dbReference type="NCBI Taxonomy" id="554065"/>
    <lineage>
        <taxon>Eukaryota</taxon>
        <taxon>Viridiplantae</taxon>
        <taxon>Chlorophyta</taxon>
        <taxon>core chlorophytes</taxon>
        <taxon>Trebouxiophyceae</taxon>
        <taxon>Chlorellales</taxon>
        <taxon>Chlorellaceae</taxon>
        <taxon>Chlorella clade</taxon>
        <taxon>Chlorella</taxon>
    </lineage>
</organism>
<dbReference type="AlphaFoldDB" id="E1Z646"/>
<dbReference type="OMA" id="IGRWKKK"/>
<dbReference type="PANTHER" id="PTHR32183">
    <property type="match status" value="1"/>
</dbReference>
<reference evidence="5 6" key="1">
    <citation type="journal article" date="2010" name="Plant Cell">
        <title>The Chlorella variabilis NC64A genome reveals adaptation to photosymbiosis, coevolution with viruses, and cryptic sex.</title>
        <authorList>
            <person name="Blanc G."/>
            <person name="Duncan G."/>
            <person name="Agarkova I."/>
            <person name="Borodovsky M."/>
            <person name="Gurnon J."/>
            <person name="Kuo A."/>
            <person name="Lindquist E."/>
            <person name="Lucas S."/>
            <person name="Pangilinan J."/>
            <person name="Polle J."/>
            <person name="Salamov A."/>
            <person name="Terry A."/>
            <person name="Yamada T."/>
            <person name="Dunigan D.D."/>
            <person name="Grigoriev I.V."/>
            <person name="Claverie J.M."/>
            <person name="Van Etten J.L."/>
        </authorList>
    </citation>
    <scope>NUCLEOTIDE SEQUENCE [LARGE SCALE GENOMIC DNA]</scope>
    <source>
        <strain evidence="5 6">NC64A</strain>
    </source>
</reference>
<dbReference type="GO" id="GO:0008757">
    <property type="term" value="F:S-adenosylmethionine-dependent methyltransferase activity"/>
    <property type="evidence" value="ECO:0007669"/>
    <property type="project" value="InterPro"/>
</dbReference>
<dbReference type="EMBL" id="GL433837">
    <property type="protein sequence ID" value="EFN58584.1"/>
    <property type="molecule type" value="Genomic_DNA"/>
</dbReference>
<keyword evidence="6" id="KW-1185">Reference proteome</keyword>
<dbReference type="FunCoup" id="E1Z646">
    <property type="interactions" value="327"/>
</dbReference>
<keyword evidence="4" id="KW-0949">S-adenosyl-L-methionine</keyword>
<dbReference type="OrthoDB" id="276151at2759"/>
<dbReference type="Proteomes" id="UP000008141">
    <property type="component" value="Unassembled WGS sequence"/>
</dbReference>
<evidence type="ECO:0008006" key="7">
    <source>
        <dbReference type="Google" id="ProtNLM"/>
    </source>
</evidence>
<sequence>METGHSAFDGSQASPALAHALASGDVSVAGKRVLVPGCGRGYDVVEFARSGAQYTAGLELVPQAQQEAANYVAGQLSEEGGARAQVFVGDFFKWQHESVPSWDVGYDYTFMCALHPTMRPDWAAAWARYLAQPGSQLVCLAFPLNSDSETGPPWAVTVQQYKDLLRPHGFVCEREEPVPPERSHAGRGGRECMLVFSRQ</sequence>
<gene>
    <name evidence="5" type="ORF">CHLNCDRAFT_140753</name>
</gene>
<dbReference type="GO" id="GO:0032259">
    <property type="term" value="P:methylation"/>
    <property type="evidence" value="ECO:0007669"/>
    <property type="project" value="UniProtKB-KW"/>
</dbReference>
<dbReference type="SUPFAM" id="SSF53335">
    <property type="entry name" value="S-adenosyl-L-methionine-dependent methyltransferases"/>
    <property type="match status" value="1"/>
</dbReference>
<dbReference type="PROSITE" id="PS51585">
    <property type="entry name" value="SAM_MT_TPMT"/>
    <property type="match status" value="1"/>
</dbReference>
<name>E1Z646_CHLVA</name>
<evidence type="ECO:0000256" key="1">
    <source>
        <dbReference type="ARBA" id="ARBA00022553"/>
    </source>
</evidence>
<accession>E1Z646</accession>